<feature type="compositionally biased region" description="Polar residues" evidence="1">
    <location>
        <begin position="132"/>
        <end position="148"/>
    </location>
</feature>
<dbReference type="AlphaFoldDB" id="A0AAD7WJ81"/>
<evidence type="ECO:0000256" key="1">
    <source>
        <dbReference type="SAM" id="MobiDB-lite"/>
    </source>
</evidence>
<keyword evidence="3" id="KW-1185">Reference proteome</keyword>
<feature type="compositionally biased region" description="Polar residues" evidence="1">
    <location>
        <begin position="108"/>
        <end position="117"/>
    </location>
</feature>
<evidence type="ECO:0000313" key="3">
    <source>
        <dbReference type="Proteomes" id="UP001221898"/>
    </source>
</evidence>
<proteinExistence type="predicted"/>
<evidence type="ECO:0000313" key="2">
    <source>
        <dbReference type="EMBL" id="KAJ8398054.1"/>
    </source>
</evidence>
<dbReference type="Proteomes" id="UP001221898">
    <property type="component" value="Unassembled WGS sequence"/>
</dbReference>
<accession>A0AAD7WJ81</accession>
<feature type="compositionally biased region" description="Low complexity" evidence="1">
    <location>
        <begin position="118"/>
        <end position="131"/>
    </location>
</feature>
<dbReference type="EMBL" id="JAINUG010000093">
    <property type="protein sequence ID" value="KAJ8398054.1"/>
    <property type="molecule type" value="Genomic_DNA"/>
</dbReference>
<sequence length="148" mass="15811">MSDTDLSSSIVLLRRGMTAGDPAGVVAEERQVPTQPLLPGDMFSPLAKDFSEDRENLVDLLLESDLGCWIGTSFPGRGVSHLSSSGSSPLGVGGRAPSPHTEAHWDTESGSECCQSGTNNNNNHVPTETNTSTTIYPLKQTQKQSFTY</sequence>
<feature type="compositionally biased region" description="Low complexity" evidence="1">
    <location>
        <begin position="80"/>
        <end position="90"/>
    </location>
</feature>
<gene>
    <name evidence="2" type="ORF">AAFF_G00431310</name>
</gene>
<feature type="region of interest" description="Disordered" evidence="1">
    <location>
        <begin position="80"/>
        <end position="148"/>
    </location>
</feature>
<organism evidence="2 3">
    <name type="scientific">Aldrovandia affinis</name>
    <dbReference type="NCBI Taxonomy" id="143900"/>
    <lineage>
        <taxon>Eukaryota</taxon>
        <taxon>Metazoa</taxon>
        <taxon>Chordata</taxon>
        <taxon>Craniata</taxon>
        <taxon>Vertebrata</taxon>
        <taxon>Euteleostomi</taxon>
        <taxon>Actinopterygii</taxon>
        <taxon>Neopterygii</taxon>
        <taxon>Teleostei</taxon>
        <taxon>Notacanthiformes</taxon>
        <taxon>Halosauridae</taxon>
        <taxon>Aldrovandia</taxon>
    </lineage>
</organism>
<comment type="caution">
    <text evidence="2">The sequence shown here is derived from an EMBL/GenBank/DDBJ whole genome shotgun (WGS) entry which is preliminary data.</text>
</comment>
<reference evidence="2" key="1">
    <citation type="journal article" date="2023" name="Science">
        <title>Genome structures resolve the early diversification of teleost fishes.</title>
        <authorList>
            <person name="Parey E."/>
            <person name="Louis A."/>
            <person name="Montfort J."/>
            <person name="Bouchez O."/>
            <person name="Roques C."/>
            <person name="Iampietro C."/>
            <person name="Lluch J."/>
            <person name="Castinel A."/>
            <person name="Donnadieu C."/>
            <person name="Desvignes T."/>
            <person name="Floi Bucao C."/>
            <person name="Jouanno E."/>
            <person name="Wen M."/>
            <person name="Mejri S."/>
            <person name="Dirks R."/>
            <person name="Jansen H."/>
            <person name="Henkel C."/>
            <person name="Chen W.J."/>
            <person name="Zahm M."/>
            <person name="Cabau C."/>
            <person name="Klopp C."/>
            <person name="Thompson A.W."/>
            <person name="Robinson-Rechavi M."/>
            <person name="Braasch I."/>
            <person name="Lecointre G."/>
            <person name="Bobe J."/>
            <person name="Postlethwait J.H."/>
            <person name="Berthelot C."/>
            <person name="Roest Crollius H."/>
            <person name="Guiguen Y."/>
        </authorList>
    </citation>
    <scope>NUCLEOTIDE SEQUENCE</scope>
    <source>
        <strain evidence="2">NC1722</strain>
    </source>
</reference>
<protein>
    <submittedName>
        <fullName evidence="2">Uncharacterized protein</fullName>
    </submittedName>
</protein>
<name>A0AAD7WJ81_9TELE</name>